<organism evidence="2 3">
    <name type="scientific">Candidatus Lachnoclostridium stercoravium</name>
    <dbReference type="NCBI Taxonomy" id="2838633"/>
    <lineage>
        <taxon>Bacteria</taxon>
        <taxon>Bacillati</taxon>
        <taxon>Bacillota</taxon>
        <taxon>Clostridia</taxon>
        <taxon>Lachnospirales</taxon>
        <taxon>Lachnospiraceae</taxon>
    </lineage>
</organism>
<dbReference type="AlphaFoldDB" id="A0A9D2HGX1"/>
<evidence type="ECO:0000313" key="2">
    <source>
        <dbReference type="EMBL" id="HJA69958.1"/>
    </source>
</evidence>
<reference evidence="2" key="2">
    <citation type="submission" date="2021-04" db="EMBL/GenBank/DDBJ databases">
        <authorList>
            <person name="Gilroy R."/>
        </authorList>
    </citation>
    <scope>NUCLEOTIDE SEQUENCE</scope>
    <source>
        <strain evidence="2">CHK178-16964</strain>
    </source>
</reference>
<evidence type="ECO:0000313" key="3">
    <source>
        <dbReference type="Proteomes" id="UP000823900"/>
    </source>
</evidence>
<dbReference type="Proteomes" id="UP000823900">
    <property type="component" value="Unassembled WGS sequence"/>
</dbReference>
<comment type="caution">
    <text evidence="2">The sequence shown here is derived from an EMBL/GenBank/DDBJ whole genome shotgun (WGS) entry which is preliminary data.</text>
</comment>
<sequence length="236" mass="27191">MEEEDYQPGDYIRFKVTLTPSKSSRYFYDGNDNRKYHFTADYSQAEALDSEVDEYGDLVIRVKYGPVIYKLTTPENVRFSETSPRTLLWDAVPEASGYEVDLMNGSETVKTISTGRVTSCLLDGYGTELSGQYYARVRAVPVGTSQERYLYPSDYGFSATAIDGSALRLEGEWVENTDGWRYRLPDNRYFRGGWLLVDGSWYYFDKETGLMQTGWICPELGKWYYLDESGRWDPEA</sequence>
<protein>
    <recommendedName>
        <fullName evidence="4">Cell wall-binding repeat protein</fullName>
    </recommendedName>
</protein>
<name>A0A9D2HGX1_9FIRM</name>
<dbReference type="Pfam" id="PF19127">
    <property type="entry name" value="Choline_bind_3"/>
    <property type="match status" value="1"/>
</dbReference>
<accession>A0A9D2HGX1</accession>
<dbReference type="Gene3D" id="2.10.270.10">
    <property type="entry name" value="Cholin Binding"/>
    <property type="match status" value="1"/>
</dbReference>
<keyword evidence="1" id="KW-0677">Repeat</keyword>
<evidence type="ECO:0008006" key="4">
    <source>
        <dbReference type="Google" id="ProtNLM"/>
    </source>
</evidence>
<dbReference type="SUPFAM" id="SSF69360">
    <property type="entry name" value="Cell wall binding repeat"/>
    <property type="match status" value="1"/>
</dbReference>
<reference evidence="2" key="1">
    <citation type="journal article" date="2021" name="PeerJ">
        <title>Extensive microbial diversity within the chicken gut microbiome revealed by metagenomics and culture.</title>
        <authorList>
            <person name="Gilroy R."/>
            <person name="Ravi A."/>
            <person name="Getino M."/>
            <person name="Pursley I."/>
            <person name="Horton D.L."/>
            <person name="Alikhan N.F."/>
            <person name="Baker D."/>
            <person name="Gharbi K."/>
            <person name="Hall N."/>
            <person name="Watson M."/>
            <person name="Adriaenssens E.M."/>
            <person name="Foster-Nyarko E."/>
            <person name="Jarju S."/>
            <person name="Secka A."/>
            <person name="Antonio M."/>
            <person name="Oren A."/>
            <person name="Chaudhuri R.R."/>
            <person name="La Ragione R."/>
            <person name="Hildebrand F."/>
            <person name="Pallen M.J."/>
        </authorList>
    </citation>
    <scope>NUCLEOTIDE SEQUENCE</scope>
    <source>
        <strain evidence="2">CHK178-16964</strain>
    </source>
</reference>
<proteinExistence type="predicted"/>
<dbReference type="InterPro" id="IPR013783">
    <property type="entry name" value="Ig-like_fold"/>
</dbReference>
<evidence type="ECO:0000256" key="1">
    <source>
        <dbReference type="ARBA" id="ARBA00022737"/>
    </source>
</evidence>
<dbReference type="Gene3D" id="2.60.40.10">
    <property type="entry name" value="Immunoglobulins"/>
    <property type="match status" value="1"/>
</dbReference>
<gene>
    <name evidence="2" type="ORF">IAA07_00070</name>
</gene>
<dbReference type="EMBL" id="DWZA01000002">
    <property type="protein sequence ID" value="HJA69958.1"/>
    <property type="molecule type" value="Genomic_DNA"/>
</dbReference>
<dbReference type="InterPro" id="IPR018337">
    <property type="entry name" value="Cell_wall/Cho-bd_repeat"/>
</dbReference>